<evidence type="ECO:0000259" key="3">
    <source>
        <dbReference type="PROSITE" id="PS50048"/>
    </source>
</evidence>
<gene>
    <name evidence="4" type="ORF">LTR62_002425</name>
</gene>
<comment type="caution">
    <text evidence="4">The sequence shown here is derived from an EMBL/GenBank/DDBJ whole genome shotgun (WGS) entry which is preliminary data.</text>
</comment>
<keyword evidence="1" id="KW-0539">Nucleus</keyword>
<dbReference type="InterPro" id="IPR036864">
    <property type="entry name" value="Zn2-C6_fun-type_DNA-bd_sf"/>
</dbReference>
<dbReference type="Proteomes" id="UP001310890">
    <property type="component" value="Unassembled WGS sequence"/>
</dbReference>
<dbReference type="FunFam" id="4.10.240.10:FF:000008">
    <property type="entry name" value="C6 zinc finger domain-containing protein"/>
    <property type="match status" value="1"/>
</dbReference>
<evidence type="ECO:0000256" key="2">
    <source>
        <dbReference type="SAM" id="MobiDB-lite"/>
    </source>
</evidence>
<dbReference type="Pfam" id="PF00172">
    <property type="entry name" value="Zn_clus"/>
    <property type="match status" value="1"/>
</dbReference>
<dbReference type="PROSITE" id="PS00463">
    <property type="entry name" value="ZN2_CY6_FUNGAL_1"/>
    <property type="match status" value="1"/>
</dbReference>
<dbReference type="EMBL" id="JAVRRL010000017">
    <property type="protein sequence ID" value="KAK5114490.1"/>
    <property type="molecule type" value="Genomic_DNA"/>
</dbReference>
<dbReference type="Gene3D" id="4.10.240.10">
    <property type="entry name" value="Zn(2)-C6 fungal-type DNA-binding domain"/>
    <property type="match status" value="1"/>
</dbReference>
<sequence length="692" mass="76875">MAAGARSVKMDAAQPTSAESDMLTALPKLATGHDKMPDSIAQKHAHRPERPTVKRARGSGERKASADHPNDHNGEDSMSSADQMDHPELNGLKRYSQDTLDYPRRRATIACEICRSRKSRCDGNKPKCRLCTELGAECIYREPGIKLDAGDKLILEQLARIEGMLQGSLTGTHSLSSPLGLAAPISPSTSNTASDDFHTRRQINVTSNGHMTNPAGPWSANISTIPKQHTTPALHLLQWPVIKDLVSQQCDPSVLVQLEMLREPLDLSRSRSVDFSNVNTYVGAFFERANIWYAVVDPHLWLQYYHGAASRQFRSGVESCIVLLVLALGEAAFTGISISLLPPEQSPPGMSFFAAAWKILPGLMIRNDVASAQCHVLAAAYLMYIVRPLEAWNMLCNSSMKQQLLLQSPHGVPQHLRELNARIFWNNIMIESDLLAELDLPHTGIALHEEGMRLPRSFPHDMTDITGEQSPGNDNLWYFLAEIALRRLLNRVSSVIYGVSHLLHTNKMPASFSLASLDPVVTELDFQLKQWYESLPAQIKFPRERLDAHDSVQTVLRLRYFACRTIIYRPYVQAVLGDESLATEPGVQDACRKCLEACIRQVEHLSAHHEGHLPYLWQGALSIISQALLLMAATLSPPLSALLPPAHQMDSIFAETVAEAGRLAHLAPSLRLCAEIIREAEQRRQILIQGHR</sequence>
<dbReference type="SMART" id="SM00066">
    <property type="entry name" value="GAL4"/>
    <property type="match status" value="1"/>
</dbReference>
<feature type="region of interest" description="Disordered" evidence="2">
    <location>
        <begin position="1"/>
        <end position="89"/>
    </location>
</feature>
<dbReference type="PANTHER" id="PTHR47785:SF2">
    <property type="entry name" value="ZN(II)2CYS6 TRANSCRIPTION FACTOR (EUROFUNG)"/>
    <property type="match status" value="1"/>
</dbReference>
<evidence type="ECO:0000256" key="1">
    <source>
        <dbReference type="ARBA" id="ARBA00023242"/>
    </source>
</evidence>
<dbReference type="InterPro" id="IPR053181">
    <property type="entry name" value="EcdB-like_regulator"/>
</dbReference>
<feature type="compositionally biased region" description="Basic and acidic residues" evidence="2">
    <location>
        <begin position="48"/>
        <end position="75"/>
    </location>
</feature>
<organism evidence="4 5">
    <name type="scientific">Meristemomyces frigidus</name>
    <dbReference type="NCBI Taxonomy" id="1508187"/>
    <lineage>
        <taxon>Eukaryota</taxon>
        <taxon>Fungi</taxon>
        <taxon>Dikarya</taxon>
        <taxon>Ascomycota</taxon>
        <taxon>Pezizomycotina</taxon>
        <taxon>Dothideomycetes</taxon>
        <taxon>Dothideomycetidae</taxon>
        <taxon>Mycosphaerellales</taxon>
        <taxon>Teratosphaeriaceae</taxon>
        <taxon>Meristemomyces</taxon>
    </lineage>
</organism>
<feature type="domain" description="Zn(2)-C6 fungal-type" evidence="3">
    <location>
        <begin position="110"/>
        <end position="140"/>
    </location>
</feature>
<dbReference type="PANTHER" id="PTHR47785">
    <property type="entry name" value="ZN(II)2CYS6 TRANSCRIPTION FACTOR (EUROFUNG)-RELATED-RELATED"/>
    <property type="match status" value="1"/>
</dbReference>
<dbReference type="CDD" id="cd12148">
    <property type="entry name" value="fungal_TF_MHR"/>
    <property type="match status" value="1"/>
</dbReference>
<dbReference type="GO" id="GO:0008270">
    <property type="term" value="F:zinc ion binding"/>
    <property type="evidence" value="ECO:0007669"/>
    <property type="project" value="InterPro"/>
</dbReference>
<evidence type="ECO:0000313" key="5">
    <source>
        <dbReference type="Proteomes" id="UP001310890"/>
    </source>
</evidence>
<protein>
    <recommendedName>
        <fullName evidence="3">Zn(2)-C6 fungal-type domain-containing protein</fullName>
    </recommendedName>
</protein>
<dbReference type="GO" id="GO:0000981">
    <property type="term" value="F:DNA-binding transcription factor activity, RNA polymerase II-specific"/>
    <property type="evidence" value="ECO:0007669"/>
    <property type="project" value="InterPro"/>
</dbReference>
<dbReference type="AlphaFoldDB" id="A0AAN7YQ77"/>
<proteinExistence type="predicted"/>
<reference evidence="4" key="1">
    <citation type="submission" date="2023-08" db="EMBL/GenBank/DDBJ databases">
        <title>Black Yeasts Isolated from many extreme environments.</title>
        <authorList>
            <person name="Coleine C."/>
            <person name="Stajich J.E."/>
            <person name="Selbmann L."/>
        </authorList>
    </citation>
    <scope>NUCLEOTIDE SEQUENCE</scope>
    <source>
        <strain evidence="4">CCFEE 5401</strain>
    </source>
</reference>
<evidence type="ECO:0000313" key="4">
    <source>
        <dbReference type="EMBL" id="KAK5114490.1"/>
    </source>
</evidence>
<dbReference type="PROSITE" id="PS50048">
    <property type="entry name" value="ZN2_CY6_FUNGAL_2"/>
    <property type="match status" value="1"/>
</dbReference>
<dbReference type="InterPro" id="IPR001138">
    <property type="entry name" value="Zn2Cys6_DnaBD"/>
</dbReference>
<dbReference type="CDD" id="cd00067">
    <property type="entry name" value="GAL4"/>
    <property type="match status" value="1"/>
</dbReference>
<dbReference type="SUPFAM" id="SSF57701">
    <property type="entry name" value="Zn2/Cys6 DNA-binding domain"/>
    <property type="match status" value="1"/>
</dbReference>
<accession>A0AAN7YQ77</accession>
<name>A0AAN7YQ77_9PEZI</name>